<evidence type="ECO:0000259" key="11">
    <source>
        <dbReference type="PROSITE" id="PS50112"/>
    </source>
</evidence>
<dbReference type="Gene3D" id="3.30.565.10">
    <property type="entry name" value="Histidine kinase-like ATPase, C-terminal domain"/>
    <property type="match status" value="1"/>
</dbReference>
<dbReference type="InterPro" id="IPR000014">
    <property type="entry name" value="PAS"/>
</dbReference>
<dbReference type="PROSITE" id="PS50112">
    <property type="entry name" value="PAS"/>
    <property type="match status" value="1"/>
</dbReference>
<reference evidence="12" key="1">
    <citation type="journal article" date="2022" name="bioRxiv">
        <title>Thiovibrio frasassiensisgen. nov., sp. nov., an autotrophic, elemental sulfur disproportionating bacterium isolated from sulfidic karst sediment, and proposal of Thiovibrionaceae fam. nov.</title>
        <authorList>
            <person name="Aronson H."/>
            <person name="Thomas C."/>
            <person name="Bhattacharyya M."/>
            <person name="Eckstein S."/>
            <person name="Jensen S."/>
            <person name="Barco R."/>
            <person name="Macalady J."/>
            <person name="Amend J."/>
        </authorList>
    </citation>
    <scope>NUCLEOTIDE SEQUENCE</scope>
    <source>
        <strain evidence="12">RS19-109</strain>
    </source>
</reference>
<keyword evidence="4" id="KW-0808">Transferase</keyword>
<dbReference type="NCBIfam" id="TIGR00229">
    <property type="entry name" value="sensory_box"/>
    <property type="match status" value="1"/>
</dbReference>
<dbReference type="Gene3D" id="1.10.287.130">
    <property type="match status" value="1"/>
</dbReference>
<evidence type="ECO:0000259" key="10">
    <source>
        <dbReference type="PROSITE" id="PS50109"/>
    </source>
</evidence>
<dbReference type="InterPro" id="IPR003661">
    <property type="entry name" value="HisK_dim/P_dom"/>
</dbReference>
<keyword evidence="6" id="KW-0418">Kinase</keyword>
<evidence type="ECO:0000256" key="1">
    <source>
        <dbReference type="ARBA" id="ARBA00000085"/>
    </source>
</evidence>
<evidence type="ECO:0000256" key="4">
    <source>
        <dbReference type="ARBA" id="ARBA00022679"/>
    </source>
</evidence>
<dbReference type="Pfam" id="PF00512">
    <property type="entry name" value="HisKA"/>
    <property type="match status" value="1"/>
</dbReference>
<keyword evidence="3" id="KW-0597">Phosphoprotein</keyword>
<dbReference type="Pfam" id="PF00989">
    <property type="entry name" value="PAS"/>
    <property type="match status" value="1"/>
</dbReference>
<evidence type="ECO:0000313" key="12">
    <source>
        <dbReference type="EMBL" id="MDG4476574.1"/>
    </source>
</evidence>
<keyword evidence="13" id="KW-1185">Reference proteome</keyword>
<dbReference type="SUPFAM" id="SSF55785">
    <property type="entry name" value="PYP-like sensor domain (PAS domain)"/>
    <property type="match status" value="1"/>
</dbReference>
<protein>
    <recommendedName>
        <fullName evidence="2">histidine kinase</fullName>
        <ecNumber evidence="2">2.7.13.3</ecNumber>
    </recommendedName>
</protein>
<dbReference type="Gene3D" id="3.30.450.20">
    <property type="entry name" value="PAS domain"/>
    <property type="match status" value="1"/>
</dbReference>
<keyword evidence="7 12" id="KW-0067">ATP-binding</keyword>
<evidence type="ECO:0000313" key="13">
    <source>
        <dbReference type="Proteomes" id="UP001154240"/>
    </source>
</evidence>
<keyword evidence="8" id="KW-0902">Two-component regulatory system</keyword>
<dbReference type="SMART" id="SM00387">
    <property type="entry name" value="HATPase_c"/>
    <property type="match status" value="1"/>
</dbReference>
<dbReference type="SMART" id="SM00091">
    <property type="entry name" value="PAS"/>
    <property type="match status" value="2"/>
</dbReference>
<keyword evidence="9" id="KW-0472">Membrane</keyword>
<feature type="transmembrane region" description="Helical" evidence="9">
    <location>
        <begin position="110"/>
        <end position="128"/>
    </location>
</feature>
<dbReference type="InterPro" id="IPR036097">
    <property type="entry name" value="HisK_dim/P_sf"/>
</dbReference>
<reference evidence="12" key="2">
    <citation type="submission" date="2022-10" db="EMBL/GenBank/DDBJ databases">
        <authorList>
            <person name="Aronson H.S."/>
        </authorList>
    </citation>
    <scope>NUCLEOTIDE SEQUENCE</scope>
    <source>
        <strain evidence="12">RS19-109</strain>
    </source>
</reference>
<sequence length="559" mass="62608">MRLSSFCPHTGSPAANDHLKKQIQWLLFFRVLFLSLMLGISILLQTKAPSIFLPPLHYIAYFIAGLYLFTILSALVVRIIHCYSRFGYLQITLDTLLVTLLVFSTGGSQSVFTVVYFFPIVMGAFMLFRRGSLLFASLSTLLFGTLLLVEYGGYASRFVPSYSGQLANFQMLLHYFTIYSLTFFLVAILSSMLSTRLQKTEAELFQTASDYDRLSFLYKQIFDDINTGIITVDAENRVTSFNRAAELITGYRADEIIARELAQAFPGMKTNLLQDERRHMATIPRKSGESIPVGYSCSRLTAHDDKENGNVYTLQDLSQIKKMEAQVQQAEKMATIGEMAAGIAHELRNPLAAISGAVQLLDREARETSINKRLFSIIMRESDRLDATINEFLLFSKPVNPEKEWFSLRALALEAVETLGQDSDWNPALTIELQITPELECWGDPQLVRQVLLNLITNGANACRNIEQGRIVLRAEETSAGEQEEAQEGAIVFEISDNGHGIPQSIRERIFEPFFTTRETGTGLGLAIVHQIVHSHGGEISVRDCLPQGTVFSVRLPLP</sequence>
<evidence type="ECO:0000256" key="2">
    <source>
        <dbReference type="ARBA" id="ARBA00012438"/>
    </source>
</evidence>
<dbReference type="PANTHER" id="PTHR43065">
    <property type="entry name" value="SENSOR HISTIDINE KINASE"/>
    <property type="match status" value="1"/>
</dbReference>
<feature type="transmembrane region" description="Helical" evidence="9">
    <location>
        <begin position="27"/>
        <end position="46"/>
    </location>
</feature>
<dbReference type="GO" id="GO:0006355">
    <property type="term" value="P:regulation of DNA-templated transcription"/>
    <property type="evidence" value="ECO:0007669"/>
    <property type="project" value="InterPro"/>
</dbReference>
<feature type="domain" description="PAS" evidence="11">
    <location>
        <begin position="218"/>
        <end position="261"/>
    </location>
</feature>
<evidence type="ECO:0000256" key="6">
    <source>
        <dbReference type="ARBA" id="ARBA00022777"/>
    </source>
</evidence>
<dbReference type="AlphaFoldDB" id="A0A9X4RMA6"/>
<evidence type="ECO:0000256" key="7">
    <source>
        <dbReference type="ARBA" id="ARBA00022840"/>
    </source>
</evidence>
<evidence type="ECO:0000256" key="9">
    <source>
        <dbReference type="SAM" id="Phobius"/>
    </source>
</evidence>
<feature type="transmembrane region" description="Helical" evidence="9">
    <location>
        <begin position="133"/>
        <end position="152"/>
    </location>
</feature>
<dbReference type="SUPFAM" id="SSF47384">
    <property type="entry name" value="Homodimeric domain of signal transducing histidine kinase"/>
    <property type="match status" value="1"/>
</dbReference>
<comment type="catalytic activity">
    <reaction evidence="1">
        <text>ATP + protein L-histidine = ADP + protein N-phospho-L-histidine.</text>
        <dbReference type="EC" id="2.7.13.3"/>
    </reaction>
</comment>
<accession>A0A9X4RMA6</accession>
<dbReference type="InterPro" id="IPR004358">
    <property type="entry name" value="Sig_transdc_His_kin-like_C"/>
</dbReference>
<keyword evidence="9" id="KW-1133">Transmembrane helix</keyword>
<dbReference type="Pfam" id="PF25323">
    <property type="entry name" value="6TM_PilS"/>
    <property type="match status" value="1"/>
</dbReference>
<dbReference type="CDD" id="cd00082">
    <property type="entry name" value="HisKA"/>
    <property type="match status" value="1"/>
</dbReference>
<dbReference type="InterPro" id="IPR003594">
    <property type="entry name" value="HATPase_dom"/>
</dbReference>
<evidence type="ECO:0000256" key="5">
    <source>
        <dbReference type="ARBA" id="ARBA00022741"/>
    </source>
</evidence>
<dbReference type="InterPro" id="IPR036890">
    <property type="entry name" value="HATPase_C_sf"/>
</dbReference>
<gene>
    <name evidence="12" type="ORF">OLX77_10460</name>
</gene>
<feature type="transmembrane region" description="Helical" evidence="9">
    <location>
        <begin position="172"/>
        <end position="193"/>
    </location>
</feature>
<feature type="transmembrane region" description="Helical" evidence="9">
    <location>
        <begin position="58"/>
        <end position="79"/>
    </location>
</feature>
<dbReference type="EMBL" id="JAPHEH010000001">
    <property type="protein sequence ID" value="MDG4476574.1"/>
    <property type="molecule type" value="Genomic_DNA"/>
</dbReference>
<name>A0A9X4RMA6_9BACT</name>
<dbReference type="EC" id="2.7.13.3" evidence="2"/>
<dbReference type="RefSeq" id="WP_307633541.1">
    <property type="nucleotide sequence ID" value="NZ_JAPHEH010000001.1"/>
</dbReference>
<dbReference type="PANTHER" id="PTHR43065:SF10">
    <property type="entry name" value="PEROXIDE STRESS-ACTIVATED HISTIDINE KINASE MAK3"/>
    <property type="match status" value="1"/>
</dbReference>
<dbReference type="SMART" id="SM00388">
    <property type="entry name" value="HisKA"/>
    <property type="match status" value="1"/>
</dbReference>
<feature type="domain" description="Histidine kinase" evidence="10">
    <location>
        <begin position="342"/>
        <end position="559"/>
    </location>
</feature>
<dbReference type="Proteomes" id="UP001154240">
    <property type="component" value="Unassembled WGS sequence"/>
</dbReference>
<evidence type="ECO:0000256" key="8">
    <source>
        <dbReference type="ARBA" id="ARBA00023012"/>
    </source>
</evidence>
<dbReference type="InterPro" id="IPR005467">
    <property type="entry name" value="His_kinase_dom"/>
</dbReference>
<keyword evidence="5" id="KW-0547">Nucleotide-binding</keyword>
<dbReference type="CDD" id="cd00130">
    <property type="entry name" value="PAS"/>
    <property type="match status" value="1"/>
</dbReference>
<organism evidence="12 13">
    <name type="scientific">Thiovibrio frasassiensis</name>
    <dbReference type="NCBI Taxonomy" id="2984131"/>
    <lineage>
        <taxon>Bacteria</taxon>
        <taxon>Pseudomonadati</taxon>
        <taxon>Thermodesulfobacteriota</taxon>
        <taxon>Desulfobulbia</taxon>
        <taxon>Desulfobulbales</taxon>
        <taxon>Thiovibrionaceae</taxon>
        <taxon>Thiovibrio</taxon>
    </lineage>
</organism>
<dbReference type="GO" id="GO:0000155">
    <property type="term" value="F:phosphorelay sensor kinase activity"/>
    <property type="evidence" value="ECO:0007669"/>
    <property type="project" value="InterPro"/>
</dbReference>
<keyword evidence="9" id="KW-0812">Transmembrane</keyword>
<dbReference type="GO" id="GO:0005524">
    <property type="term" value="F:ATP binding"/>
    <property type="evidence" value="ECO:0007669"/>
    <property type="project" value="UniProtKB-KW"/>
</dbReference>
<evidence type="ECO:0000256" key="3">
    <source>
        <dbReference type="ARBA" id="ARBA00022553"/>
    </source>
</evidence>
<dbReference type="Pfam" id="PF02518">
    <property type="entry name" value="HATPase_c"/>
    <property type="match status" value="1"/>
</dbReference>
<dbReference type="InterPro" id="IPR035965">
    <property type="entry name" value="PAS-like_dom_sf"/>
</dbReference>
<dbReference type="PROSITE" id="PS50109">
    <property type="entry name" value="HIS_KIN"/>
    <property type="match status" value="1"/>
</dbReference>
<dbReference type="SUPFAM" id="SSF55874">
    <property type="entry name" value="ATPase domain of HSP90 chaperone/DNA topoisomerase II/histidine kinase"/>
    <property type="match status" value="1"/>
</dbReference>
<proteinExistence type="predicted"/>
<dbReference type="PRINTS" id="PR00344">
    <property type="entry name" value="BCTRLSENSOR"/>
</dbReference>
<dbReference type="InterPro" id="IPR013767">
    <property type="entry name" value="PAS_fold"/>
</dbReference>
<comment type="caution">
    <text evidence="12">The sequence shown here is derived from an EMBL/GenBank/DDBJ whole genome shotgun (WGS) entry which is preliminary data.</text>
</comment>